<organism evidence="1 2">
    <name type="scientific">Pseudomonas syringae pv. pisi str. 1704B</name>
    <dbReference type="NCBI Taxonomy" id="629263"/>
    <lineage>
        <taxon>Bacteria</taxon>
        <taxon>Pseudomonadati</taxon>
        <taxon>Pseudomonadota</taxon>
        <taxon>Gammaproteobacteria</taxon>
        <taxon>Pseudomonadales</taxon>
        <taxon>Pseudomonadaceae</taxon>
        <taxon>Pseudomonas</taxon>
        <taxon>Pseudomonas syringae</taxon>
    </lineage>
</organism>
<dbReference type="HOGENOM" id="CLU_159263_1_0_6"/>
<sequence>MAHQFKPGDLAMIVGSSKGISPNIGMAVELVQKVPANDHFMLADGTRLQNRGPACWLIESTGLRAALHHGGWADIGGIALAEERHLMPLRGDFAPEQQKCKEAERCA</sequence>
<accession>F3G885</accession>
<keyword evidence="2" id="KW-1185">Reference proteome</keyword>
<name>F3G885_PSESJ</name>
<comment type="caution">
    <text evidence="1">The sequence shown here is derived from an EMBL/GenBank/DDBJ whole genome shotgun (WGS) entry which is preliminary data.</text>
</comment>
<evidence type="ECO:0000313" key="2">
    <source>
        <dbReference type="Proteomes" id="UP000004986"/>
    </source>
</evidence>
<gene>
    <name evidence="1" type="ORF">PSYPI_13179</name>
</gene>
<dbReference type="Proteomes" id="UP000004986">
    <property type="component" value="Unassembled WGS sequence"/>
</dbReference>
<proteinExistence type="predicted"/>
<dbReference type="AlphaFoldDB" id="F3G885"/>
<dbReference type="EMBL" id="AEAI01000656">
    <property type="protein sequence ID" value="EGH43285.1"/>
    <property type="molecule type" value="Genomic_DNA"/>
</dbReference>
<evidence type="ECO:0000313" key="1">
    <source>
        <dbReference type="EMBL" id="EGH43285.1"/>
    </source>
</evidence>
<dbReference type="BioCyc" id="PSYR629263:G11X0-2311-MONOMER"/>
<reference evidence="1 2" key="1">
    <citation type="journal article" date="2011" name="PLoS Pathog.">
        <title>Dynamic evolution of pathogenicity revealed by sequencing and comparative genomics of 19 Pseudomonas syringae isolates.</title>
        <authorList>
            <person name="Baltrus D.A."/>
            <person name="Nishimura M.T."/>
            <person name="Romanchuk A."/>
            <person name="Chang J.H."/>
            <person name="Mukhtar M.S."/>
            <person name="Cherkis K."/>
            <person name="Roach J."/>
            <person name="Grant S.R."/>
            <person name="Jones C.D."/>
            <person name="Dangl J.L."/>
        </authorList>
    </citation>
    <scope>NUCLEOTIDE SEQUENCE [LARGE SCALE GENOMIC DNA]</scope>
    <source>
        <strain evidence="1 2">1704B</strain>
    </source>
</reference>
<protein>
    <submittedName>
        <fullName evidence="1">Uncharacterized protein</fullName>
    </submittedName>
</protein>